<organism evidence="1 2">
    <name type="scientific">Acinetobacter beijerinckii CIP 110307</name>
    <dbReference type="NCBI Taxonomy" id="1217648"/>
    <lineage>
        <taxon>Bacteria</taxon>
        <taxon>Pseudomonadati</taxon>
        <taxon>Pseudomonadota</taxon>
        <taxon>Gammaproteobacteria</taxon>
        <taxon>Moraxellales</taxon>
        <taxon>Moraxellaceae</taxon>
        <taxon>Acinetobacter</taxon>
    </lineage>
</organism>
<evidence type="ECO:0000313" key="2">
    <source>
        <dbReference type="Proteomes" id="UP000017670"/>
    </source>
</evidence>
<keyword evidence="2" id="KW-1185">Reference proteome</keyword>
<dbReference type="Proteomes" id="UP000017670">
    <property type="component" value="Unassembled WGS sequence"/>
</dbReference>
<dbReference type="RefSeq" id="WP_005061324.1">
    <property type="nucleotide sequence ID" value="NZ_KB849765.1"/>
</dbReference>
<dbReference type="EMBL" id="APQL01000007">
    <property type="protein sequence ID" value="ENW05433.1"/>
    <property type="molecule type" value="Genomic_DNA"/>
</dbReference>
<dbReference type="AlphaFoldDB" id="N9E4M7"/>
<accession>N9E4M7</accession>
<sequence>MQTLISSVVKRLRKVYQKAEDFIEEEREFSLSQVFVNATMERYVTENVEIMQDLHADLYDGWLRLYTTLDVKGLHTTLSVDLKLIQMEMNQNVQLMVFEQISNTQVIEATFKNIFQKWGFYLAIWYYQKFREEDPLGKILEHFEVVKVQDELLYLDLNRWLGKKQSIIDTLSKVHVNRARVRPAELIVWGNVNLAAMLSASSDDDYDYDEDLLDDTIVTPIEQKERSKR</sequence>
<name>N9E4M7_9GAMM</name>
<dbReference type="eggNOG" id="ENOG5032NAH">
    <property type="taxonomic scope" value="Bacteria"/>
</dbReference>
<evidence type="ECO:0000313" key="1">
    <source>
        <dbReference type="EMBL" id="ENW05433.1"/>
    </source>
</evidence>
<gene>
    <name evidence="1" type="ORF">F933_02327</name>
</gene>
<proteinExistence type="predicted"/>
<comment type="caution">
    <text evidence="1">The sequence shown here is derived from an EMBL/GenBank/DDBJ whole genome shotgun (WGS) entry which is preliminary data.</text>
</comment>
<dbReference type="STRING" id="262668.GCA_000931715_00199"/>
<protein>
    <submittedName>
        <fullName evidence="1">Uncharacterized protein</fullName>
    </submittedName>
</protein>
<dbReference type="GeneID" id="29856578"/>
<dbReference type="PATRIC" id="fig|1217648.3.peg.2265"/>
<dbReference type="HOGENOM" id="CLU_086332_0_0_6"/>
<reference evidence="1 2" key="1">
    <citation type="submission" date="2013-02" db="EMBL/GenBank/DDBJ databases">
        <title>The Genome Sequence of Acinetobacter beijerinckii CIP 110307.</title>
        <authorList>
            <consortium name="The Broad Institute Genome Sequencing Platform"/>
            <consortium name="The Broad Institute Genome Sequencing Center for Infectious Disease"/>
            <person name="Cerqueira G."/>
            <person name="Feldgarden M."/>
            <person name="Courvalin P."/>
            <person name="Perichon B."/>
            <person name="Grillot-Courvalin C."/>
            <person name="Clermont D."/>
            <person name="Rocha E."/>
            <person name="Yoon E.-J."/>
            <person name="Nemec A."/>
            <person name="Walker B."/>
            <person name="Young S.K."/>
            <person name="Zeng Q."/>
            <person name="Gargeya S."/>
            <person name="Fitzgerald M."/>
            <person name="Haas B."/>
            <person name="Abouelleil A."/>
            <person name="Alvarado L."/>
            <person name="Arachchi H.M."/>
            <person name="Berlin A.M."/>
            <person name="Chapman S.B."/>
            <person name="Dewar J."/>
            <person name="Goldberg J."/>
            <person name="Griggs A."/>
            <person name="Gujja S."/>
            <person name="Hansen M."/>
            <person name="Howarth C."/>
            <person name="Imamovic A."/>
            <person name="Larimer J."/>
            <person name="McCowan C."/>
            <person name="Murphy C."/>
            <person name="Neiman D."/>
            <person name="Pearson M."/>
            <person name="Priest M."/>
            <person name="Roberts A."/>
            <person name="Saif S."/>
            <person name="Shea T."/>
            <person name="Sisk P."/>
            <person name="Sykes S."/>
            <person name="Wortman J."/>
            <person name="Nusbaum C."/>
            <person name="Birren B."/>
        </authorList>
    </citation>
    <scope>NUCLEOTIDE SEQUENCE [LARGE SCALE GENOMIC DNA]</scope>
    <source>
        <strain evidence="1 2">CIP 110307</strain>
    </source>
</reference>